<dbReference type="PANTHER" id="PTHR43248">
    <property type="entry name" value="2-SUCCINYL-6-HYDROXY-2,4-CYCLOHEXADIENE-1-CARBOXYLATE SYNTHASE"/>
    <property type="match status" value="1"/>
</dbReference>
<organism evidence="6 7">
    <name type="scientific">Exidia glandulosa HHB12029</name>
    <dbReference type="NCBI Taxonomy" id="1314781"/>
    <lineage>
        <taxon>Eukaryota</taxon>
        <taxon>Fungi</taxon>
        <taxon>Dikarya</taxon>
        <taxon>Basidiomycota</taxon>
        <taxon>Agaricomycotina</taxon>
        <taxon>Agaricomycetes</taxon>
        <taxon>Auriculariales</taxon>
        <taxon>Exidiaceae</taxon>
        <taxon>Exidia</taxon>
    </lineage>
</organism>
<dbReference type="Pfam" id="PF00561">
    <property type="entry name" value="Abhydrolase_1"/>
    <property type="match status" value="1"/>
</dbReference>
<accession>A0A166ATL3</accession>
<dbReference type="STRING" id="1314781.A0A166ATL3"/>
<dbReference type="GO" id="GO:0016787">
    <property type="term" value="F:hydrolase activity"/>
    <property type="evidence" value="ECO:0007669"/>
    <property type="project" value="UniProtKB-KW"/>
</dbReference>
<evidence type="ECO:0000256" key="2">
    <source>
        <dbReference type="ARBA" id="ARBA00022801"/>
    </source>
</evidence>
<sequence>MEKSSAVYEPFVRPAPTRAPKMSMWTRVRSVLFYCVLAYWLYFLGSIWVYLYQMGIDERASWEIHNLADAFDWNKLPPSETLEWVRCYEEPFQCARLMVPLNYAKPHMQKAAVALIKYPAKYPVGHEKWRGPILFNPGGPGGSGVDTIHARGANMSKIIGDDFDMIGFDPRGIGRTRPKLAVLESESERMTWQLQLPPPINVTVDALAKIYGYWQIMADLVVERQAHAAAHMSTAIVARDMLQITKAHGRDKLQYWGFSYGTVLGITFSAMFPDNVGRVIVDGVADTENYYSGAWDNNLLDTDKDLATVLESCAASSACPLREKTGDLVGNRLDAILNNLKTEPIPVRNGSIYGLVDYSLAHSLIFRALYKPVTSFPALFAALAEVEKGNGQPLYTLSGLTTSSWRCECSSGGGALPESVGETTAAIACGDADVVDHDLPQLKEHYANMARLSSFADVWHVHAHCAAWKIRPVERFNGPFVGNTSFPMLFIGNTADPVTPLWAAKKMSKGFKDAVVLTQNSPGHCSTAATSLCTSKYIRAYFRNGTLPKPGTVCEDDDDIFPPDDKVDVDLAVLSVEDRELLHAARDFSAGFEVPRLGFI</sequence>
<dbReference type="Gene3D" id="3.40.50.1820">
    <property type="entry name" value="alpha/beta hydrolase"/>
    <property type="match status" value="1"/>
</dbReference>
<keyword evidence="3" id="KW-0472">Membrane</keyword>
<dbReference type="InterPro" id="IPR051601">
    <property type="entry name" value="Serine_prot/Carboxylest_S33"/>
</dbReference>
<evidence type="ECO:0000313" key="6">
    <source>
        <dbReference type="EMBL" id="KZV95059.1"/>
    </source>
</evidence>
<evidence type="ECO:0000313" key="7">
    <source>
        <dbReference type="Proteomes" id="UP000077266"/>
    </source>
</evidence>
<dbReference type="InterPro" id="IPR013595">
    <property type="entry name" value="Pept_S33_TAP-like_C"/>
</dbReference>
<keyword evidence="2" id="KW-0378">Hydrolase</keyword>
<keyword evidence="7" id="KW-1185">Reference proteome</keyword>
<name>A0A166ATL3_EXIGL</name>
<evidence type="ECO:0000259" key="5">
    <source>
        <dbReference type="Pfam" id="PF08386"/>
    </source>
</evidence>
<evidence type="ECO:0008006" key="8">
    <source>
        <dbReference type="Google" id="ProtNLM"/>
    </source>
</evidence>
<keyword evidence="3" id="KW-0812">Transmembrane</keyword>
<feature type="domain" description="AB hydrolase-1" evidence="4">
    <location>
        <begin position="132"/>
        <end position="334"/>
    </location>
</feature>
<evidence type="ECO:0000256" key="1">
    <source>
        <dbReference type="ARBA" id="ARBA00010088"/>
    </source>
</evidence>
<dbReference type="EMBL" id="KV425963">
    <property type="protein sequence ID" value="KZV95059.1"/>
    <property type="molecule type" value="Genomic_DNA"/>
</dbReference>
<dbReference type="PANTHER" id="PTHR43248:SF25">
    <property type="entry name" value="AB HYDROLASE-1 DOMAIN-CONTAINING PROTEIN-RELATED"/>
    <property type="match status" value="1"/>
</dbReference>
<keyword evidence="3" id="KW-1133">Transmembrane helix</keyword>
<dbReference type="InterPro" id="IPR000073">
    <property type="entry name" value="AB_hydrolase_1"/>
</dbReference>
<comment type="similarity">
    <text evidence="1">Belongs to the peptidase S33 family.</text>
</comment>
<evidence type="ECO:0000259" key="4">
    <source>
        <dbReference type="Pfam" id="PF00561"/>
    </source>
</evidence>
<dbReference type="InParanoid" id="A0A166ATL3"/>
<protein>
    <recommendedName>
        <fullName evidence="8">Peptidase S33 tripeptidyl aminopeptidase-like C-terminal domain-containing protein</fullName>
    </recommendedName>
</protein>
<dbReference type="Pfam" id="PF08386">
    <property type="entry name" value="Abhydrolase_4"/>
    <property type="match status" value="1"/>
</dbReference>
<dbReference type="AlphaFoldDB" id="A0A166ATL3"/>
<feature type="transmembrane region" description="Helical" evidence="3">
    <location>
        <begin position="31"/>
        <end position="51"/>
    </location>
</feature>
<evidence type="ECO:0000256" key="3">
    <source>
        <dbReference type="SAM" id="Phobius"/>
    </source>
</evidence>
<dbReference type="InterPro" id="IPR029058">
    <property type="entry name" value="AB_hydrolase_fold"/>
</dbReference>
<reference evidence="6 7" key="1">
    <citation type="journal article" date="2016" name="Mol. Biol. Evol.">
        <title>Comparative Genomics of Early-Diverging Mushroom-Forming Fungi Provides Insights into the Origins of Lignocellulose Decay Capabilities.</title>
        <authorList>
            <person name="Nagy L.G."/>
            <person name="Riley R."/>
            <person name="Tritt A."/>
            <person name="Adam C."/>
            <person name="Daum C."/>
            <person name="Floudas D."/>
            <person name="Sun H."/>
            <person name="Yadav J.S."/>
            <person name="Pangilinan J."/>
            <person name="Larsson K.H."/>
            <person name="Matsuura K."/>
            <person name="Barry K."/>
            <person name="Labutti K."/>
            <person name="Kuo R."/>
            <person name="Ohm R.A."/>
            <person name="Bhattacharya S.S."/>
            <person name="Shirouzu T."/>
            <person name="Yoshinaga Y."/>
            <person name="Martin F.M."/>
            <person name="Grigoriev I.V."/>
            <person name="Hibbett D.S."/>
        </authorList>
    </citation>
    <scope>NUCLEOTIDE SEQUENCE [LARGE SCALE GENOMIC DNA]</scope>
    <source>
        <strain evidence="6 7">HHB12029</strain>
    </source>
</reference>
<gene>
    <name evidence="6" type="ORF">EXIGLDRAFT_834535</name>
</gene>
<feature type="domain" description="Peptidase S33 tripeptidyl aminopeptidase-like C-terminal" evidence="5">
    <location>
        <begin position="461"/>
        <end position="554"/>
    </location>
</feature>
<dbReference type="OrthoDB" id="425534at2759"/>
<proteinExistence type="inferred from homology"/>
<dbReference type="Proteomes" id="UP000077266">
    <property type="component" value="Unassembled WGS sequence"/>
</dbReference>
<dbReference type="SUPFAM" id="SSF53474">
    <property type="entry name" value="alpha/beta-Hydrolases"/>
    <property type="match status" value="1"/>
</dbReference>